<keyword evidence="4" id="KW-0547">Nucleotide-binding</keyword>
<evidence type="ECO:0000256" key="2">
    <source>
        <dbReference type="ARBA" id="ARBA00022527"/>
    </source>
</evidence>
<dbReference type="InterPro" id="IPR011009">
    <property type="entry name" value="Kinase-like_dom_sf"/>
</dbReference>
<dbReference type="SMART" id="SM00220">
    <property type="entry name" value="S_TKc"/>
    <property type="match status" value="1"/>
</dbReference>
<proteinExistence type="predicted"/>
<evidence type="ECO:0000256" key="5">
    <source>
        <dbReference type="ARBA" id="ARBA00022777"/>
    </source>
</evidence>
<gene>
    <name evidence="12" type="ORF">TTHERM_01114180</name>
</gene>
<sequence>MEKYDKVKLVCKIEMGDVFLVEEKTSKHKYIMKRIFIDEREQQTYHPENEAKLLEQLDHPNIIKMQEHFYHKKYFCLIMEFAEKGDLNKLILNLKQKEEYLNEKQVLDLFCQLCLAVKYLHDRKYIHRDIKIHNIFLSNENIVKLGDFGISIQLDKSEIYAKTQLGTPYYLSPEVVQGKNYDQKVDIWMIGCFLYEICELSRPFQGATWSEVDYKIQNIEPEPIDESYSQFLQNLVKKLLQKDPQQRPSINDIIEMPEIIQNLKQMSKDEVYSQYLIFPEFIYQDEEEEENEHEKTVIKDNENYCKAEKNIESILKNVEEEQLAKYSLSYLLKKAAQSVQKEEMLLKKQKQDKLEQKKQFSINGDQSEQLENSKINQEILYTQNLNNTKDSQQVKKNKFQQKFYEKKKQELNICTINGQEDEQSNIITQSQQSKNIQKNASAPTTTKPNQKHLANVSQIPKESYVNYEPVGIDLPCNDDSSTKITSYNQKETQNLTPEQNIKQISQISQTTQNTIDSTPNRLKVNELKDQNQDKSTQFLQEKVMQNNSNLSQLTSASNNQKPTANQEIQSLNQQIINTNLVEHNNSNDQKVPCNGQPTTKQNQQSFSFSANQYANLLKTPQLPNTILFTQFLKEKLGKEKFTKMKYLLEGSQNPLKLLDENTELITEIIGPENIDCINYFRCLITSSVTPPGSHFRARSTANSPCQTLNKNLLPQPQHSNQGVQAFQIHLKSANQNEQQQQMIQLQKQGSLQQQQHQIPTISNNSSYVQGFHQYNNNNIQNNNHHIYRNQSVYSQHSQQGQMSVGSSPQYFNNSSNRIFENNFNLFQSCNNDKNSFQSEWSYILSQPGNLNCQNTHLINQGNVTSSLSNRNAQFSNSQPQQQSSFQIYNQQQQQFIQNKIPLNSYQLKQFPANHKIASTTQNQNQKQMFHSSHFYQQ</sequence>
<dbReference type="InterPro" id="IPR051131">
    <property type="entry name" value="NEK_Ser/Thr_kinase_NIMA"/>
</dbReference>
<dbReference type="eggNOG" id="KOG0589">
    <property type="taxonomic scope" value="Eukaryota"/>
</dbReference>
<evidence type="ECO:0000256" key="7">
    <source>
        <dbReference type="ARBA" id="ARBA00047899"/>
    </source>
</evidence>
<dbReference type="SUPFAM" id="SSF56112">
    <property type="entry name" value="Protein kinase-like (PK-like)"/>
    <property type="match status" value="1"/>
</dbReference>
<dbReference type="PANTHER" id="PTHR44899:SF3">
    <property type="entry name" value="SERINE_THREONINE-PROTEIN KINASE NEK1"/>
    <property type="match status" value="1"/>
</dbReference>
<dbReference type="RefSeq" id="XP_001025952.2">
    <property type="nucleotide sequence ID" value="XM_001025952.3"/>
</dbReference>
<evidence type="ECO:0000256" key="3">
    <source>
        <dbReference type="ARBA" id="ARBA00022679"/>
    </source>
</evidence>
<dbReference type="EC" id="2.7.11.1" evidence="1"/>
<evidence type="ECO:0000256" key="1">
    <source>
        <dbReference type="ARBA" id="ARBA00012513"/>
    </source>
</evidence>
<dbReference type="PROSITE" id="PS50011">
    <property type="entry name" value="PROTEIN_KINASE_DOM"/>
    <property type="match status" value="1"/>
</dbReference>
<evidence type="ECO:0000256" key="8">
    <source>
        <dbReference type="ARBA" id="ARBA00048679"/>
    </source>
</evidence>
<dbReference type="GO" id="GO:0005524">
    <property type="term" value="F:ATP binding"/>
    <property type="evidence" value="ECO:0007669"/>
    <property type="project" value="UniProtKB-KW"/>
</dbReference>
<keyword evidence="6" id="KW-0067">ATP-binding</keyword>
<reference evidence="13" key="1">
    <citation type="journal article" date="2006" name="PLoS Biol.">
        <title>Macronuclear genome sequence of the ciliate Tetrahymena thermophila, a model eukaryote.</title>
        <authorList>
            <person name="Eisen J.A."/>
            <person name="Coyne R.S."/>
            <person name="Wu M."/>
            <person name="Wu D."/>
            <person name="Thiagarajan M."/>
            <person name="Wortman J.R."/>
            <person name="Badger J.H."/>
            <person name="Ren Q."/>
            <person name="Amedeo P."/>
            <person name="Jones K.M."/>
            <person name="Tallon L.J."/>
            <person name="Delcher A.L."/>
            <person name="Salzberg S.L."/>
            <person name="Silva J.C."/>
            <person name="Haas B.J."/>
            <person name="Majoros W.H."/>
            <person name="Farzad M."/>
            <person name="Carlton J.M."/>
            <person name="Smith R.K. Jr."/>
            <person name="Garg J."/>
            <person name="Pearlman R.E."/>
            <person name="Karrer K.M."/>
            <person name="Sun L."/>
            <person name="Manning G."/>
            <person name="Elde N.C."/>
            <person name="Turkewitz A.P."/>
            <person name="Asai D.J."/>
            <person name="Wilkes D.E."/>
            <person name="Wang Y."/>
            <person name="Cai H."/>
            <person name="Collins K."/>
            <person name="Stewart B.A."/>
            <person name="Lee S.R."/>
            <person name="Wilamowska K."/>
            <person name="Weinberg Z."/>
            <person name="Ruzzo W.L."/>
            <person name="Wloga D."/>
            <person name="Gaertig J."/>
            <person name="Frankel J."/>
            <person name="Tsao C.-C."/>
            <person name="Gorovsky M.A."/>
            <person name="Keeling P.J."/>
            <person name="Waller R.F."/>
            <person name="Patron N.J."/>
            <person name="Cherry J.M."/>
            <person name="Stover N.A."/>
            <person name="Krieger C.J."/>
            <person name="del Toro C."/>
            <person name="Ryder H.F."/>
            <person name="Williamson S.C."/>
            <person name="Barbeau R.A."/>
            <person name="Hamilton E.P."/>
            <person name="Orias E."/>
        </authorList>
    </citation>
    <scope>NUCLEOTIDE SEQUENCE [LARGE SCALE GENOMIC DNA]</scope>
    <source>
        <strain evidence="13">SB210</strain>
    </source>
</reference>
<evidence type="ECO:0000259" key="11">
    <source>
        <dbReference type="PROSITE" id="PS50011"/>
    </source>
</evidence>
<dbReference type="GeneID" id="7827784"/>
<feature type="domain" description="Protein kinase" evidence="11">
    <location>
        <begin position="4"/>
        <end position="259"/>
    </location>
</feature>
<keyword evidence="2" id="KW-0723">Serine/threonine-protein kinase</keyword>
<keyword evidence="13" id="KW-1185">Reference proteome</keyword>
<dbReference type="Pfam" id="PF00069">
    <property type="entry name" value="Pkinase"/>
    <property type="match status" value="1"/>
</dbReference>
<comment type="catalytic activity">
    <reaction evidence="7">
        <text>L-threonyl-[protein] + ATP = O-phospho-L-threonyl-[protein] + ADP + H(+)</text>
        <dbReference type="Rhea" id="RHEA:46608"/>
        <dbReference type="Rhea" id="RHEA-COMP:11060"/>
        <dbReference type="Rhea" id="RHEA-COMP:11605"/>
        <dbReference type="ChEBI" id="CHEBI:15378"/>
        <dbReference type="ChEBI" id="CHEBI:30013"/>
        <dbReference type="ChEBI" id="CHEBI:30616"/>
        <dbReference type="ChEBI" id="CHEBI:61977"/>
        <dbReference type="ChEBI" id="CHEBI:456216"/>
        <dbReference type="EC" id="2.7.11.1"/>
    </reaction>
</comment>
<keyword evidence="3" id="KW-0808">Transferase</keyword>
<dbReference type="EMBL" id="GG662333">
    <property type="protein sequence ID" value="EAS05707.2"/>
    <property type="molecule type" value="Genomic_DNA"/>
</dbReference>
<dbReference type="KEGG" id="tet:TTHERM_01114180"/>
<dbReference type="PANTHER" id="PTHR44899">
    <property type="entry name" value="CAMK FAMILY PROTEIN KINASE"/>
    <property type="match status" value="1"/>
</dbReference>
<dbReference type="InParanoid" id="Q24D34"/>
<evidence type="ECO:0000256" key="9">
    <source>
        <dbReference type="SAM" id="Coils"/>
    </source>
</evidence>
<evidence type="ECO:0000256" key="6">
    <source>
        <dbReference type="ARBA" id="ARBA00022840"/>
    </source>
</evidence>
<protein>
    <recommendedName>
        <fullName evidence="1">non-specific serine/threonine protein kinase</fullName>
        <ecNumber evidence="1">2.7.11.1</ecNumber>
    </recommendedName>
</protein>
<dbReference type="STRING" id="312017.Q24D34"/>
<evidence type="ECO:0000256" key="10">
    <source>
        <dbReference type="SAM" id="MobiDB-lite"/>
    </source>
</evidence>
<organism evidence="12 13">
    <name type="scientific">Tetrahymena thermophila (strain SB210)</name>
    <dbReference type="NCBI Taxonomy" id="312017"/>
    <lineage>
        <taxon>Eukaryota</taxon>
        <taxon>Sar</taxon>
        <taxon>Alveolata</taxon>
        <taxon>Ciliophora</taxon>
        <taxon>Intramacronucleata</taxon>
        <taxon>Oligohymenophorea</taxon>
        <taxon>Hymenostomatida</taxon>
        <taxon>Tetrahymenina</taxon>
        <taxon>Tetrahymenidae</taxon>
        <taxon>Tetrahymena</taxon>
    </lineage>
</organism>
<evidence type="ECO:0000256" key="4">
    <source>
        <dbReference type="ARBA" id="ARBA00022741"/>
    </source>
</evidence>
<evidence type="ECO:0000313" key="13">
    <source>
        <dbReference type="Proteomes" id="UP000009168"/>
    </source>
</evidence>
<dbReference type="Proteomes" id="UP000009168">
    <property type="component" value="Unassembled WGS sequence"/>
</dbReference>
<dbReference type="GO" id="GO:0004674">
    <property type="term" value="F:protein serine/threonine kinase activity"/>
    <property type="evidence" value="ECO:0007669"/>
    <property type="project" value="UniProtKB-KW"/>
</dbReference>
<dbReference type="InterPro" id="IPR008271">
    <property type="entry name" value="Ser/Thr_kinase_AS"/>
</dbReference>
<feature type="region of interest" description="Disordered" evidence="10">
    <location>
        <begin position="430"/>
        <end position="450"/>
    </location>
</feature>
<comment type="catalytic activity">
    <reaction evidence="8">
        <text>L-seryl-[protein] + ATP = O-phospho-L-seryl-[protein] + ADP + H(+)</text>
        <dbReference type="Rhea" id="RHEA:17989"/>
        <dbReference type="Rhea" id="RHEA-COMP:9863"/>
        <dbReference type="Rhea" id="RHEA-COMP:11604"/>
        <dbReference type="ChEBI" id="CHEBI:15378"/>
        <dbReference type="ChEBI" id="CHEBI:29999"/>
        <dbReference type="ChEBI" id="CHEBI:30616"/>
        <dbReference type="ChEBI" id="CHEBI:83421"/>
        <dbReference type="ChEBI" id="CHEBI:456216"/>
        <dbReference type="EC" id="2.7.11.1"/>
    </reaction>
</comment>
<evidence type="ECO:0000313" key="12">
    <source>
        <dbReference type="EMBL" id="EAS05707.2"/>
    </source>
</evidence>
<feature type="coiled-coil region" evidence="9">
    <location>
        <begin position="332"/>
        <end position="359"/>
    </location>
</feature>
<dbReference type="HOGENOM" id="CLU_314122_0_0_1"/>
<accession>Q24D34</accession>
<dbReference type="Gene3D" id="1.10.510.10">
    <property type="entry name" value="Transferase(Phosphotransferase) domain 1"/>
    <property type="match status" value="1"/>
</dbReference>
<dbReference type="PROSITE" id="PS00108">
    <property type="entry name" value="PROTEIN_KINASE_ST"/>
    <property type="match status" value="1"/>
</dbReference>
<keyword evidence="5 12" id="KW-0418">Kinase</keyword>
<dbReference type="CDD" id="cd08215">
    <property type="entry name" value="STKc_Nek"/>
    <property type="match status" value="1"/>
</dbReference>
<dbReference type="InterPro" id="IPR000719">
    <property type="entry name" value="Prot_kinase_dom"/>
</dbReference>
<name>Q24D34_TETTS</name>
<dbReference type="AlphaFoldDB" id="Q24D34"/>
<keyword evidence="9" id="KW-0175">Coiled coil</keyword>
<feature type="compositionally biased region" description="Polar residues" evidence="10">
    <location>
        <begin position="430"/>
        <end position="448"/>
    </location>
</feature>